<dbReference type="SUPFAM" id="SSF56672">
    <property type="entry name" value="DNA/RNA polymerases"/>
    <property type="match status" value="1"/>
</dbReference>
<name>A0AAD7SD03_9TELE</name>
<dbReference type="GO" id="GO:0004523">
    <property type="term" value="F:RNA-DNA hybrid ribonuclease activity"/>
    <property type="evidence" value="ECO:0007669"/>
    <property type="project" value="UniProtKB-EC"/>
</dbReference>
<comment type="similarity">
    <text evidence="1">Belongs to the beta type-B retroviral polymerase family. HERV class-II K(HML-2) pol subfamily.</text>
</comment>
<dbReference type="FunFam" id="2.60.40.10:FF:000991">
    <property type="entry name" value="Usherin"/>
    <property type="match status" value="1"/>
</dbReference>
<evidence type="ECO:0000256" key="5">
    <source>
        <dbReference type="ARBA" id="ARBA00022695"/>
    </source>
</evidence>
<dbReference type="GO" id="GO:0003676">
    <property type="term" value="F:nucleic acid binding"/>
    <property type="evidence" value="ECO:0007669"/>
    <property type="project" value="InterPro"/>
</dbReference>
<dbReference type="PANTHER" id="PTHR46957:SF7">
    <property type="entry name" value="USHERIN"/>
    <property type="match status" value="1"/>
</dbReference>
<comment type="caution">
    <text evidence="13">The sequence shown here is derived from an EMBL/GenBank/DDBJ whole genome shotgun (WGS) entry which is preliminary data.</text>
</comment>
<reference evidence="13" key="1">
    <citation type="journal article" date="2023" name="Science">
        <title>Genome structures resolve the early diversification of teleost fishes.</title>
        <authorList>
            <person name="Parey E."/>
            <person name="Louis A."/>
            <person name="Montfort J."/>
            <person name="Bouchez O."/>
            <person name="Roques C."/>
            <person name="Iampietro C."/>
            <person name="Lluch J."/>
            <person name="Castinel A."/>
            <person name="Donnadieu C."/>
            <person name="Desvignes T."/>
            <person name="Floi Bucao C."/>
            <person name="Jouanno E."/>
            <person name="Wen M."/>
            <person name="Mejri S."/>
            <person name="Dirks R."/>
            <person name="Jansen H."/>
            <person name="Henkel C."/>
            <person name="Chen W.J."/>
            <person name="Zahm M."/>
            <person name="Cabau C."/>
            <person name="Klopp C."/>
            <person name="Thompson A.W."/>
            <person name="Robinson-Rechavi M."/>
            <person name="Braasch I."/>
            <person name="Lecointre G."/>
            <person name="Bobe J."/>
            <person name="Postlethwait J.H."/>
            <person name="Berthelot C."/>
            <person name="Roest Crollius H."/>
            <person name="Guiguen Y."/>
        </authorList>
    </citation>
    <scope>NUCLEOTIDE SEQUENCE</scope>
    <source>
        <strain evidence="13">NC1722</strain>
    </source>
</reference>
<proteinExistence type="inferred from homology"/>
<dbReference type="PROSITE" id="PS50878">
    <property type="entry name" value="RT_POL"/>
    <property type="match status" value="1"/>
</dbReference>
<sequence length="1142" mass="124441">MVKVTKPLLGADFLCANNLLLDMKNRRPINAEDFGSFPCILSGLPTMMLSCGLTALVRGYYQVAVRPEDVPNTAVITPFRLFEFLRMPFGLNNPAQAFQRLMDSVLRDVTFIFVYLDNILVTSECKAEHLSHLRTLYECLSQHGLIVNPAKCQFGLPSIDFLGHHITKNGTIPLPSKVAAVSHFPQPHTTRALQEFLAMVNFYHHFIPCAASSPWWTGPPGDWRPFCWHADMVWAFIGTWVSRFGVPSDLSSDRSPQFTSELWSKVAQSLGVTLHNCIPPAGDFIPKASIPWSASLQHSTHLSRAEAFVPVPTSRHGLPQSRVPANLCTVEFNFVRHSTHQGQLQSPYDTSPWTISSPPGPGLPCWACPAPAAGLPPDSQISNPAMIAHWGFGALTCSCPGSPEPVWLCYPGPSPVCNASFCMLCCGDDYVNGSSTVCCRAQDGASRTHPVGNGTESVKCCGTDLIRQDEACCNGAKYDPHKFVCAERPSPGLTMQEDCRPSALCPIAAAAGAYCGTCRFRPTESICTRVRTPPSPTPSAPPPPAPQTPGSHLCPSPEDIVYMGPATQYTFTDTGLDPHTSYEYRVGVWNGYGRGFSPFVRVTTMEDVPWGLSTPRWRLGDRSDAIQLDWQMPTKPNGEISRYVVLRNGQERYTGMESSFMDVGGIGPFQEYVYQLRACTSAGCSDSSQVVAVTVQGVPESVPSPVVSVLGPRALQLSWAPPAKPNGIVREYRLNQSGAGLVFAHSSGAMRHTLTGLQPHTEYSFLLIACTSVGCGVSQPSMGRTLQDAPAGVWAQPRHVVVNSSTVELYWSEPLQPNGLVSRYRLLRDGVLIFSSDSRSLNHTDAGLEPNSRYVYVLEASTGGGSGRSDGYVIHTPAASPERVPAPYNITITGPRSVFVAWTPPEVFNTSLPLEYNVLLNAGSEQALIWAAGGSHFLLVEGLEPVTGYRIRIQACQQGNCGVGEWVYAQTSEAPPEHLDPPTVTAAGPTVIDVRWTPPHKPRGLITAYFIHRRPVGAQEELLVFVWSQGPLEFTDASDALRPFSRYEYRVRAQNSRGSTHSAWASTLTMEAEPEGMATPTTTPTSAYSVRLDWTGPGRPNGIISQYRLVYQRQQSDPTLHTSSITALTVPVRALHHYSGEG</sequence>
<dbReference type="FunFam" id="3.30.70.270:FF:000003">
    <property type="entry name" value="Transposon Ty3-G Gag-Pol polyprotein"/>
    <property type="match status" value="1"/>
</dbReference>
<dbReference type="GO" id="GO:0008233">
    <property type="term" value="F:peptidase activity"/>
    <property type="evidence" value="ECO:0007669"/>
    <property type="project" value="UniProtKB-KW"/>
</dbReference>
<feature type="domain" description="Fibronectin type-III" evidence="11">
    <location>
        <begin position="611"/>
        <end position="698"/>
    </location>
</feature>
<dbReference type="GO" id="GO:0006508">
    <property type="term" value="P:proteolysis"/>
    <property type="evidence" value="ECO:0007669"/>
    <property type="project" value="UniProtKB-KW"/>
</dbReference>
<evidence type="ECO:0000256" key="7">
    <source>
        <dbReference type="ARBA" id="ARBA00022759"/>
    </source>
</evidence>
<dbReference type="InterPro" id="IPR043128">
    <property type="entry name" value="Rev_trsase/Diguanyl_cyclase"/>
</dbReference>
<dbReference type="SUPFAM" id="SSF53098">
    <property type="entry name" value="Ribonuclease H-like"/>
    <property type="match status" value="1"/>
</dbReference>
<keyword evidence="5" id="KW-0548">Nucleotidyltransferase</keyword>
<gene>
    <name evidence="13" type="ORF">AAFF_G00396970</name>
</gene>
<keyword evidence="7" id="KW-0255">Endonuclease</keyword>
<organism evidence="13 14">
    <name type="scientific">Aldrovandia affinis</name>
    <dbReference type="NCBI Taxonomy" id="143900"/>
    <lineage>
        <taxon>Eukaryota</taxon>
        <taxon>Metazoa</taxon>
        <taxon>Chordata</taxon>
        <taxon>Craniata</taxon>
        <taxon>Vertebrata</taxon>
        <taxon>Euteleostomi</taxon>
        <taxon>Actinopterygii</taxon>
        <taxon>Neopterygii</taxon>
        <taxon>Teleostei</taxon>
        <taxon>Notacanthiformes</taxon>
        <taxon>Halosauridae</taxon>
        <taxon>Aldrovandia</taxon>
    </lineage>
</organism>
<evidence type="ECO:0000256" key="9">
    <source>
        <dbReference type="ARBA" id="ARBA00022918"/>
    </source>
</evidence>
<evidence type="ECO:0000256" key="2">
    <source>
        <dbReference type="ARBA" id="ARBA00012180"/>
    </source>
</evidence>
<keyword evidence="4" id="KW-0808">Transferase</keyword>
<keyword evidence="9" id="KW-0695">RNA-directed DNA polymerase</keyword>
<dbReference type="InterPro" id="IPR000477">
    <property type="entry name" value="RT_dom"/>
</dbReference>
<evidence type="ECO:0000259" key="11">
    <source>
        <dbReference type="PROSITE" id="PS50853"/>
    </source>
</evidence>
<feature type="domain" description="Fibronectin type-III" evidence="11">
    <location>
        <begin position="699"/>
        <end position="791"/>
    </location>
</feature>
<evidence type="ECO:0000256" key="3">
    <source>
        <dbReference type="ARBA" id="ARBA00022670"/>
    </source>
</evidence>
<keyword evidence="3" id="KW-0645">Protease</keyword>
<evidence type="ECO:0000313" key="13">
    <source>
        <dbReference type="EMBL" id="KAJ8400314.1"/>
    </source>
</evidence>
<dbReference type="InterPro" id="IPR036397">
    <property type="entry name" value="RNaseH_sf"/>
</dbReference>
<dbReference type="InterPro" id="IPR012337">
    <property type="entry name" value="RNaseH-like_sf"/>
</dbReference>
<evidence type="ECO:0000256" key="8">
    <source>
        <dbReference type="ARBA" id="ARBA00022801"/>
    </source>
</evidence>
<dbReference type="CDD" id="cd01647">
    <property type="entry name" value="RT_LTR"/>
    <property type="match status" value="1"/>
</dbReference>
<dbReference type="PANTHER" id="PTHR46957">
    <property type="entry name" value="CYTOKINE RECEPTOR"/>
    <property type="match status" value="1"/>
</dbReference>
<dbReference type="FunFam" id="2.60.40.10:FF:001379">
    <property type="entry name" value="Usherin"/>
    <property type="match status" value="1"/>
</dbReference>
<evidence type="ECO:0000256" key="1">
    <source>
        <dbReference type="ARBA" id="ARBA00010879"/>
    </source>
</evidence>
<dbReference type="SUPFAM" id="SSF49265">
    <property type="entry name" value="Fibronectin type III"/>
    <property type="match status" value="4"/>
</dbReference>
<feature type="domain" description="Reverse transcriptase" evidence="12">
    <location>
        <begin position="1"/>
        <end position="166"/>
    </location>
</feature>
<dbReference type="InterPro" id="IPR050713">
    <property type="entry name" value="RTP_Phos/Ushers"/>
</dbReference>
<evidence type="ECO:0000256" key="4">
    <source>
        <dbReference type="ARBA" id="ARBA00022679"/>
    </source>
</evidence>
<dbReference type="CDD" id="cd00063">
    <property type="entry name" value="FN3"/>
    <property type="match status" value="6"/>
</dbReference>
<dbReference type="InterPro" id="IPR043502">
    <property type="entry name" value="DNA/RNA_pol_sf"/>
</dbReference>
<evidence type="ECO:0000256" key="10">
    <source>
        <dbReference type="SAM" id="MobiDB-lite"/>
    </source>
</evidence>
<dbReference type="EC" id="3.1.26.4" evidence="2"/>
<keyword evidence="14" id="KW-1185">Reference proteome</keyword>
<dbReference type="Pfam" id="PF00078">
    <property type="entry name" value="RVT_1"/>
    <property type="match status" value="1"/>
</dbReference>
<dbReference type="Gene3D" id="3.30.420.10">
    <property type="entry name" value="Ribonuclease H-like superfamily/Ribonuclease H"/>
    <property type="match status" value="1"/>
</dbReference>
<accession>A0AAD7SD03</accession>
<dbReference type="Gene3D" id="3.30.70.270">
    <property type="match status" value="2"/>
</dbReference>
<dbReference type="Gene3D" id="2.60.40.10">
    <property type="entry name" value="Immunoglobulins"/>
    <property type="match status" value="7"/>
</dbReference>
<dbReference type="InterPro" id="IPR036116">
    <property type="entry name" value="FN3_sf"/>
</dbReference>
<dbReference type="Pfam" id="PF00041">
    <property type="entry name" value="fn3"/>
    <property type="match status" value="2"/>
</dbReference>
<evidence type="ECO:0000259" key="12">
    <source>
        <dbReference type="PROSITE" id="PS50878"/>
    </source>
</evidence>
<dbReference type="InterPro" id="IPR013783">
    <property type="entry name" value="Ig-like_fold"/>
</dbReference>
<dbReference type="Proteomes" id="UP001221898">
    <property type="component" value="Unassembled WGS sequence"/>
</dbReference>
<feature type="region of interest" description="Disordered" evidence="10">
    <location>
        <begin position="529"/>
        <end position="557"/>
    </location>
</feature>
<dbReference type="SMART" id="SM00060">
    <property type="entry name" value="FN3"/>
    <property type="match status" value="6"/>
</dbReference>
<keyword evidence="6" id="KW-0540">Nuclease</keyword>
<keyword evidence="8" id="KW-0378">Hydrolase</keyword>
<dbReference type="GO" id="GO:0003964">
    <property type="term" value="F:RNA-directed DNA polymerase activity"/>
    <property type="evidence" value="ECO:0007669"/>
    <property type="project" value="UniProtKB-KW"/>
</dbReference>
<protein>
    <recommendedName>
        <fullName evidence="2">ribonuclease H</fullName>
        <ecNumber evidence="2">3.1.26.4</ecNumber>
    </recommendedName>
</protein>
<feature type="domain" description="Fibronectin type-III" evidence="11">
    <location>
        <begin position="793"/>
        <end position="879"/>
    </location>
</feature>
<feature type="domain" description="Fibronectin type-III" evidence="11">
    <location>
        <begin position="975"/>
        <end position="1075"/>
    </location>
</feature>
<dbReference type="AlphaFoldDB" id="A0AAD7SD03"/>
<dbReference type="EMBL" id="JAINUG010000077">
    <property type="protein sequence ID" value="KAJ8400314.1"/>
    <property type="molecule type" value="Genomic_DNA"/>
</dbReference>
<dbReference type="PROSITE" id="PS50853">
    <property type="entry name" value="FN3"/>
    <property type="match status" value="5"/>
</dbReference>
<dbReference type="InterPro" id="IPR003961">
    <property type="entry name" value="FN3_dom"/>
</dbReference>
<feature type="domain" description="Fibronectin type-III" evidence="11">
    <location>
        <begin position="884"/>
        <end position="974"/>
    </location>
</feature>
<dbReference type="FunFam" id="3.10.10.10:FF:000007">
    <property type="entry name" value="Retrovirus-related Pol polyprotein from transposon 17.6-like Protein"/>
    <property type="match status" value="1"/>
</dbReference>
<feature type="compositionally biased region" description="Pro residues" evidence="10">
    <location>
        <begin position="533"/>
        <end position="547"/>
    </location>
</feature>
<evidence type="ECO:0000313" key="14">
    <source>
        <dbReference type="Proteomes" id="UP001221898"/>
    </source>
</evidence>
<evidence type="ECO:0000256" key="6">
    <source>
        <dbReference type="ARBA" id="ARBA00022722"/>
    </source>
</evidence>